<dbReference type="InterPro" id="IPR027417">
    <property type="entry name" value="P-loop_NTPase"/>
</dbReference>
<dbReference type="InterPro" id="IPR006083">
    <property type="entry name" value="PRK/URK"/>
</dbReference>
<name>A0A1N7LKJ9_9FLAO</name>
<dbReference type="GO" id="GO:0016301">
    <property type="term" value="F:kinase activity"/>
    <property type="evidence" value="ECO:0007669"/>
    <property type="project" value="UniProtKB-KW"/>
</dbReference>
<reference evidence="3" key="1">
    <citation type="submission" date="2017-01" db="EMBL/GenBank/DDBJ databases">
        <authorList>
            <person name="Varghese N."/>
            <person name="Submissions S."/>
        </authorList>
    </citation>
    <scope>NUCLEOTIDE SEQUENCE [LARGE SCALE GENOMIC DNA]</scope>
    <source>
        <strain evidence="3">DSM 23145</strain>
    </source>
</reference>
<keyword evidence="2" id="KW-0808">Transferase</keyword>
<organism evidence="2 3">
    <name type="scientific">Kaistella chaponensis</name>
    <dbReference type="NCBI Taxonomy" id="713588"/>
    <lineage>
        <taxon>Bacteria</taxon>
        <taxon>Pseudomonadati</taxon>
        <taxon>Bacteroidota</taxon>
        <taxon>Flavobacteriia</taxon>
        <taxon>Flavobacteriales</taxon>
        <taxon>Weeksellaceae</taxon>
        <taxon>Chryseobacterium group</taxon>
        <taxon>Kaistella</taxon>
    </lineage>
</organism>
<keyword evidence="2" id="KW-0418">Kinase</keyword>
<feature type="domain" description="Phosphoribulokinase/uridine kinase" evidence="1">
    <location>
        <begin position="35"/>
        <end position="152"/>
    </location>
</feature>
<dbReference type="SUPFAM" id="SSF52540">
    <property type="entry name" value="P-loop containing nucleoside triphosphate hydrolases"/>
    <property type="match status" value="1"/>
</dbReference>
<dbReference type="Proteomes" id="UP000185839">
    <property type="component" value="Unassembled WGS sequence"/>
</dbReference>
<dbReference type="STRING" id="713588.SAMN05421789_105180"/>
<accession>A0A1N7LKJ9</accession>
<dbReference type="OrthoDB" id="1249303at2"/>
<keyword evidence="3" id="KW-1185">Reference proteome</keyword>
<dbReference type="Gene3D" id="3.40.50.300">
    <property type="entry name" value="P-loop containing nucleotide triphosphate hydrolases"/>
    <property type="match status" value="1"/>
</dbReference>
<dbReference type="GO" id="GO:0005524">
    <property type="term" value="F:ATP binding"/>
    <property type="evidence" value="ECO:0007669"/>
    <property type="project" value="InterPro"/>
</dbReference>
<dbReference type="EMBL" id="FTOI01000005">
    <property type="protein sequence ID" value="SIS74332.1"/>
    <property type="molecule type" value="Genomic_DNA"/>
</dbReference>
<dbReference type="RefSeq" id="WP_076386808.1">
    <property type="nucleotide sequence ID" value="NZ_FTOI01000005.1"/>
</dbReference>
<dbReference type="PANTHER" id="PTHR10285">
    <property type="entry name" value="URIDINE KINASE"/>
    <property type="match status" value="1"/>
</dbReference>
<dbReference type="Pfam" id="PF00485">
    <property type="entry name" value="PRK"/>
    <property type="match status" value="1"/>
</dbReference>
<dbReference type="AlphaFoldDB" id="A0A1N7LKJ9"/>
<dbReference type="PRINTS" id="PR00988">
    <property type="entry name" value="URIDINKINASE"/>
</dbReference>
<sequence>MIGDQTDIKKEYLILAKEVWDQIEKKIDAKAAQLVIAIGGESGSGKTILASALKITGEERNKNAAVLHQDDYFKLPPETNHNARLQDINAVGKNEVHLDLMQEHTASFKNGVSSIIKPLVDYKKNSFIEESINFEEVEILILEGTYVLGLHQINCKIFIDRNFLQTKKNRMARNRDHQDEFVEKVLSIEHEIIKKYKGEADIIVDDQYKIYHP</sequence>
<proteinExistence type="predicted"/>
<evidence type="ECO:0000259" key="1">
    <source>
        <dbReference type="Pfam" id="PF00485"/>
    </source>
</evidence>
<protein>
    <submittedName>
        <fullName evidence="2">Uridine kinase</fullName>
    </submittedName>
</protein>
<gene>
    <name evidence="2" type="ORF">SAMN05421789_105180</name>
</gene>
<evidence type="ECO:0000313" key="3">
    <source>
        <dbReference type="Proteomes" id="UP000185839"/>
    </source>
</evidence>
<evidence type="ECO:0000313" key="2">
    <source>
        <dbReference type="EMBL" id="SIS74332.1"/>
    </source>
</evidence>